<reference evidence="7 8" key="1">
    <citation type="submission" date="2022-07" db="EMBL/GenBank/DDBJ databases">
        <title>Genome-wide signatures of adaptation to extreme environments.</title>
        <authorList>
            <person name="Cho C.H."/>
            <person name="Yoon H.S."/>
        </authorList>
    </citation>
    <scope>NUCLEOTIDE SEQUENCE [LARGE SCALE GENOMIC DNA]</scope>
    <source>
        <strain evidence="7 8">DBV 063 E5</strain>
    </source>
</reference>
<keyword evidence="2 4" id="KW-0547">Nucleotide-binding</keyword>
<evidence type="ECO:0000313" key="8">
    <source>
        <dbReference type="Proteomes" id="UP001301350"/>
    </source>
</evidence>
<dbReference type="GO" id="GO:0043758">
    <property type="term" value="F:acetate-CoA ligase (ADP-forming) activity"/>
    <property type="evidence" value="ECO:0007669"/>
    <property type="project" value="InterPro"/>
</dbReference>
<gene>
    <name evidence="7" type="ORF">CDCA_CDCA18G4618</name>
</gene>
<dbReference type="SMART" id="SM00881">
    <property type="entry name" value="CoA_binding"/>
    <property type="match status" value="1"/>
</dbReference>
<keyword evidence="3 4" id="KW-0067">ATP-binding</keyword>
<dbReference type="Gene3D" id="3.30.470.20">
    <property type="entry name" value="ATP-grasp fold, B domain"/>
    <property type="match status" value="1"/>
</dbReference>
<dbReference type="SUPFAM" id="SSF52210">
    <property type="entry name" value="Succinyl-CoA synthetase domains"/>
    <property type="match status" value="2"/>
</dbReference>
<dbReference type="Pfam" id="PF13549">
    <property type="entry name" value="ATP-grasp_5"/>
    <property type="match status" value="1"/>
</dbReference>
<evidence type="ECO:0000259" key="6">
    <source>
        <dbReference type="PROSITE" id="PS51186"/>
    </source>
</evidence>
<feature type="domain" description="N-acetyltransferase" evidence="6">
    <location>
        <begin position="816"/>
        <end position="984"/>
    </location>
</feature>
<dbReference type="InterPro" id="IPR032875">
    <property type="entry name" value="Succ_CoA_lig_flav_dom"/>
</dbReference>
<dbReference type="GO" id="GO:0005524">
    <property type="term" value="F:ATP binding"/>
    <property type="evidence" value="ECO:0007669"/>
    <property type="project" value="UniProtKB-UniRule"/>
</dbReference>
<evidence type="ECO:0000256" key="2">
    <source>
        <dbReference type="ARBA" id="ARBA00022741"/>
    </source>
</evidence>
<dbReference type="InterPro" id="IPR016181">
    <property type="entry name" value="Acyl_CoA_acyltransferase"/>
</dbReference>
<dbReference type="Pfam" id="PF13302">
    <property type="entry name" value="Acetyltransf_3"/>
    <property type="match status" value="1"/>
</dbReference>
<dbReference type="Pfam" id="PF19045">
    <property type="entry name" value="Ligase_CoA_2"/>
    <property type="match status" value="1"/>
</dbReference>
<dbReference type="PANTHER" id="PTHR43334">
    <property type="entry name" value="ACETATE--COA LIGASE [ADP-FORMING]"/>
    <property type="match status" value="1"/>
</dbReference>
<dbReference type="Gene3D" id="3.30.1490.20">
    <property type="entry name" value="ATP-grasp fold, A domain"/>
    <property type="match status" value="1"/>
</dbReference>
<accession>A0AAV9J3I2</accession>
<dbReference type="GO" id="GO:0016747">
    <property type="term" value="F:acyltransferase activity, transferring groups other than amino-acyl groups"/>
    <property type="evidence" value="ECO:0007669"/>
    <property type="project" value="InterPro"/>
</dbReference>
<comment type="caution">
    <text evidence="7">The sequence shown here is derived from an EMBL/GenBank/DDBJ whole genome shotgun (WGS) entry which is preliminary data.</text>
</comment>
<dbReference type="InterPro" id="IPR000182">
    <property type="entry name" value="GNAT_dom"/>
</dbReference>
<dbReference type="PROSITE" id="PS51186">
    <property type="entry name" value="GNAT"/>
    <property type="match status" value="1"/>
</dbReference>
<dbReference type="InterPro" id="IPR011761">
    <property type="entry name" value="ATP-grasp"/>
</dbReference>
<dbReference type="SUPFAM" id="SSF56059">
    <property type="entry name" value="Glutathione synthetase ATP-binding domain-like"/>
    <property type="match status" value="1"/>
</dbReference>
<dbReference type="InterPro" id="IPR036291">
    <property type="entry name" value="NAD(P)-bd_dom_sf"/>
</dbReference>
<feature type="domain" description="ATP-grasp" evidence="5">
    <location>
        <begin position="572"/>
        <end position="608"/>
    </location>
</feature>
<dbReference type="Gene3D" id="3.40.50.720">
    <property type="entry name" value="NAD(P)-binding Rossmann-like Domain"/>
    <property type="match status" value="1"/>
</dbReference>
<dbReference type="InterPro" id="IPR003781">
    <property type="entry name" value="CoA-bd"/>
</dbReference>
<evidence type="ECO:0000313" key="7">
    <source>
        <dbReference type="EMBL" id="KAK4538593.1"/>
    </source>
</evidence>
<protein>
    <recommendedName>
        <fullName evidence="9">Acetyl-CoA synthetase</fullName>
    </recommendedName>
</protein>
<evidence type="ECO:0008006" key="9">
    <source>
        <dbReference type="Google" id="ProtNLM"/>
    </source>
</evidence>
<evidence type="ECO:0000256" key="4">
    <source>
        <dbReference type="PROSITE-ProRule" id="PRU00409"/>
    </source>
</evidence>
<dbReference type="Pfam" id="PF13380">
    <property type="entry name" value="CoA_binding_2"/>
    <property type="match status" value="1"/>
</dbReference>
<dbReference type="PANTHER" id="PTHR43334:SF1">
    <property type="entry name" value="3-HYDROXYPROPIONATE--COA LIGASE [ADP-FORMING]"/>
    <property type="match status" value="1"/>
</dbReference>
<evidence type="ECO:0000256" key="3">
    <source>
        <dbReference type="ARBA" id="ARBA00022840"/>
    </source>
</evidence>
<dbReference type="Gene3D" id="3.40.50.261">
    <property type="entry name" value="Succinyl-CoA synthetase domains"/>
    <property type="match status" value="2"/>
</dbReference>
<name>A0AAV9J3I2_CYACA</name>
<organism evidence="7 8">
    <name type="scientific">Cyanidium caldarium</name>
    <name type="common">Red alga</name>
    <dbReference type="NCBI Taxonomy" id="2771"/>
    <lineage>
        <taxon>Eukaryota</taxon>
        <taxon>Rhodophyta</taxon>
        <taxon>Bangiophyceae</taxon>
        <taxon>Cyanidiales</taxon>
        <taxon>Cyanidiaceae</taxon>
        <taxon>Cyanidium</taxon>
    </lineage>
</organism>
<dbReference type="PROSITE" id="PS50975">
    <property type="entry name" value="ATP_GRASP"/>
    <property type="match status" value="1"/>
</dbReference>
<dbReference type="Proteomes" id="UP001301350">
    <property type="component" value="Unassembled WGS sequence"/>
</dbReference>
<dbReference type="InterPro" id="IPR051538">
    <property type="entry name" value="Acyl-CoA_Synth/Transferase"/>
</dbReference>
<dbReference type="Gene3D" id="3.40.630.30">
    <property type="match status" value="1"/>
</dbReference>
<dbReference type="EMBL" id="JANCYW010000018">
    <property type="protein sequence ID" value="KAK4538593.1"/>
    <property type="molecule type" value="Genomic_DNA"/>
</dbReference>
<dbReference type="Pfam" id="PF13607">
    <property type="entry name" value="Succ_CoA_lig"/>
    <property type="match status" value="1"/>
</dbReference>
<evidence type="ECO:0000259" key="5">
    <source>
        <dbReference type="PROSITE" id="PS50975"/>
    </source>
</evidence>
<dbReference type="InterPro" id="IPR043938">
    <property type="entry name" value="Ligase_CoA_dom"/>
</dbReference>
<keyword evidence="8" id="KW-1185">Reference proteome</keyword>
<sequence length="986" mass="106700">MALRRWLFSPTLSSQFTTRLFSPPKCLLRGEFASLRYRSSGASGADGPTALPGEPIVDPSVHIVTRKPRVREQLDAIFQPRAVAVIGATEKAHSVGRNILQNLLSPFGGAVYPVNPKRSHVLGVRAYPSVSAIPEPVDLAVVTTPAPTVPGIMRELAAAHVTGCIIISAGFAEMQVGGEGRRLLETTLQHARDGGIRIIGPNCLGVLNMTTGMNASFGPKAEYVKGDVALLSQSGALVCSMLDWSLKERFGFSKVVSLGTMCDVDWADLIRYVGEDPHSKSIVAYMESIGDARSFISAAREVAITKPLVVIKAGRTLAAAAAAASHTGNLTGSDAVLDEVFRRCGVLRVDRIDDLFLTARVLAQQPRPQGKHLTIITNAGGPGILAADELVAGGGALTQLSAETKQALDAVLPAAWSHANPVDVIGDASPELYAKALEVCARDTNADGTLVILTPQVMTDATATAQVLAQSAAVTREQGKTLLASWMGGVEVAAGQDILKRHDIPNFAFADVASRIWNYLHRYNANLASLYEVPEAPSMRVSVMKAVKKEAAEMLERARASGRSLLNELESKQLLQVYEIPVVDTFVAHNVDEAVEAARGIGYPVVVKLFSNTITHKSDVGGVWLNLKGPDDVREAYHGIRSSVRRLRGEGHFQGVTVYRMVDLPRDGFEILLGSALDPQVGPVVTFGAGGSLVEVFRDVSHGIPPLNLALARQMMKRTRVYEALRGVRGHAAVDMEQLQSVVSRFSRMVVEQRLIRECDINPLFVTPDGVVAIDARVVLHDADVPLEALPEPAIRPYPAEYVWAWSGDSMGNLPVVIRPVHPSDEPQLDQFWHQLVDTESAKILPQLSEHAPSRDVRTRDHWIRHRILRVAHCDFSTEMTLIAEVRDTEGVAAMHALGQLRLPPDPDAGQFAISVLGGDRGHGLGTEMLRRLLDVARQEGLDRVWSEISRENKGMLRICQKLGFALEDSDSNAGARIMATRDVNG</sequence>
<proteinExistence type="predicted"/>
<dbReference type="InterPro" id="IPR013815">
    <property type="entry name" value="ATP_grasp_subdomain_1"/>
</dbReference>
<dbReference type="FunFam" id="3.30.1490.20:FF:000020">
    <property type="entry name" value="Protein lysine acetyltransferase"/>
    <property type="match status" value="1"/>
</dbReference>
<dbReference type="AlphaFoldDB" id="A0AAV9J3I2"/>
<dbReference type="SUPFAM" id="SSF51735">
    <property type="entry name" value="NAD(P)-binding Rossmann-fold domains"/>
    <property type="match status" value="1"/>
</dbReference>
<dbReference type="SUPFAM" id="SSF55729">
    <property type="entry name" value="Acyl-CoA N-acyltransferases (Nat)"/>
    <property type="match status" value="1"/>
</dbReference>
<dbReference type="InterPro" id="IPR016102">
    <property type="entry name" value="Succinyl-CoA_synth-like"/>
</dbReference>
<evidence type="ECO:0000256" key="1">
    <source>
        <dbReference type="ARBA" id="ARBA00022598"/>
    </source>
</evidence>
<dbReference type="GO" id="GO:0046872">
    <property type="term" value="F:metal ion binding"/>
    <property type="evidence" value="ECO:0007669"/>
    <property type="project" value="InterPro"/>
</dbReference>
<keyword evidence="1" id="KW-0436">Ligase</keyword>